<gene>
    <name evidence="1" type="ORF">D7193_24830</name>
</gene>
<dbReference type="InterPro" id="IPR025680">
    <property type="entry name" value="DddI"/>
</dbReference>
<reference evidence="1 2" key="1">
    <citation type="journal article" date="2015" name="Int. J. Syst. Evol. Microbiol.">
        <title>Micromonospora costi sp. nov., isolated from a leaf of Costus speciosus.</title>
        <authorList>
            <person name="Thawai C."/>
        </authorList>
    </citation>
    <scope>NUCLEOTIDE SEQUENCE [LARGE SCALE GENOMIC DNA]</scope>
    <source>
        <strain evidence="1 2">CS1-12</strain>
    </source>
</reference>
<dbReference type="RefSeq" id="WP_120781937.1">
    <property type="nucleotide sequence ID" value="NZ_JBHLUP010000002.1"/>
</dbReference>
<dbReference type="AlphaFoldDB" id="A0A3B0A0Y3"/>
<proteinExistence type="predicted"/>
<dbReference type="Proteomes" id="UP000279968">
    <property type="component" value="Unassembled WGS sequence"/>
</dbReference>
<evidence type="ECO:0008006" key="3">
    <source>
        <dbReference type="Google" id="ProtNLM"/>
    </source>
</evidence>
<name>A0A3B0A0Y3_9ACTN</name>
<protein>
    <recommendedName>
        <fullName evidence="3">Immunity protein Imm1</fullName>
    </recommendedName>
</protein>
<evidence type="ECO:0000313" key="2">
    <source>
        <dbReference type="Proteomes" id="UP000279968"/>
    </source>
</evidence>
<sequence length="131" mass="14112">MNAPLQAWIGDTCTIVAGPADLDAVLDRVPSNGMSLVSEDGVQTLFVNLAGHQSGLTWEDATDILLSWGPLPPGAPPGQTFDDAEDAFADPWFAARNAEPFEISEDVARQAAHEFLRTGLRPTIVQWVEKP</sequence>
<accession>A0A3B0A0Y3</accession>
<dbReference type="OrthoDB" id="3390632at2"/>
<comment type="caution">
    <text evidence="1">The sequence shown here is derived from an EMBL/GenBank/DDBJ whole genome shotgun (WGS) entry which is preliminary data.</text>
</comment>
<evidence type="ECO:0000313" key="1">
    <source>
        <dbReference type="EMBL" id="RKN53017.1"/>
    </source>
</evidence>
<dbReference type="EMBL" id="RBAN01000004">
    <property type="protein sequence ID" value="RKN53017.1"/>
    <property type="molecule type" value="Genomic_DNA"/>
</dbReference>
<dbReference type="Pfam" id="PF14430">
    <property type="entry name" value="Imm1"/>
    <property type="match status" value="1"/>
</dbReference>
<organism evidence="1 2">
    <name type="scientific">Micromonospora costi</name>
    <dbReference type="NCBI Taxonomy" id="1530042"/>
    <lineage>
        <taxon>Bacteria</taxon>
        <taxon>Bacillati</taxon>
        <taxon>Actinomycetota</taxon>
        <taxon>Actinomycetes</taxon>
        <taxon>Micromonosporales</taxon>
        <taxon>Micromonosporaceae</taxon>
        <taxon>Micromonospora</taxon>
    </lineage>
</organism>
<keyword evidence="2" id="KW-1185">Reference proteome</keyword>